<reference evidence="9" key="1">
    <citation type="journal article" date="2013" name="Nature">
        <title>Pan genome of the phytoplankton Emiliania underpins its global distribution.</title>
        <authorList>
            <person name="Read B.A."/>
            <person name="Kegel J."/>
            <person name="Klute M.J."/>
            <person name="Kuo A."/>
            <person name="Lefebvre S.C."/>
            <person name="Maumus F."/>
            <person name="Mayer C."/>
            <person name="Miller J."/>
            <person name="Monier A."/>
            <person name="Salamov A."/>
            <person name="Young J."/>
            <person name="Aguilar M."/>
            <person name="Claverie J.M."/>
            <person name="Frickenhaus S."/>
            <person name="Gonzalez K."/>
            <person name="Herman E.K."/>
            <person name="Lin Y.C."/>
            <person name="Napier J."/>
            <person name="Ogata H."/>
            <person name="Sarno A.F."/>
            <person name="Shmutz J."/>
            <person name="Schroeder D."/>
            <person name="de Vargas C."/>
            <person name="Verret F."/>
            <person name="von Dassow P."/>
            <person name="Valentin K."/>
            <person name="Van de Peer Y."/>
            <person name="Wheeler G."/>
            <person name="Dacks J.B."/>
            <person name="Delwiche C.F."/>
            <person name="Dyhrman S.T."/>
            <person name="Glockner G."/>
            <person name="John U."/>
            <person name="Richards T."/>
            <person name="Worden A.Z."/>
            <person name="Zhang X."/>
            <person name="Grigoriev I.V."/>
            <person name="Allen A.E."/>
            <person name="Bidle K."/>
            <person name="Borodovsky M."/>
            <person name="Bowler C."/>
            <person name="Brownlee C."/>
            <person name="Cock J.M."/>
            <person name="Elias M."/>
            <person name="Gladyshev V.N."/>
            <person name="Groth M."/>
            <person name="Guda C."/>
            <person name="Hadaegh A."/>
            <person name="Iglesias-Rodriguez M.D."/>
            <person name="Jenkins J."/>
            <person name="Jones B.M."/>
            <person name="Lawson T."/>
            <person name="Leese F."/>
            <person name="Lindquist E."/>
            <person name="Lobanov A."/>
            <person name="Lomsadze A."/>
            <person name="Malik S.B."/>
            <person name="Marsh M.E."/>
            <person name="Mackinder L."/>
            <person name="Mock T."/>
            <person name="Mueller-Roeber B."/>
            <person name="Pagarete A."/>
            <person name="Parker M."/>
            <person name="Probert I."/>
            <person name="Quesneville H."/>
            <person name="Raines C."/>
            <person name="Rensing S.A."/>
            <person name="Riano-Pachon D.M."/>
            <person name="Richier S."/>
            <person name="Rokitta S."/>
            <person name="Shiraiwa Y."/>
            <person name="Soanes D.M."/>
            <person name="van der Giezen M."/>
            <person name="Wahlund T.M."/>
            <person name="Williams B."/>
            <person name="Wilson W."/>
            <person name="Wolfe G."/>
            <person name="Wurch L.L."/>
        </authorList>
    </citation>
    <scope>NUCLEOTIDE SEQUENCE</scope>
</reference>
<dbReference type="GO" id="GO:0006071">
    <property type="term" value="P:glycerol metabolic process"/>
    <property type="evidence" value="ECO:0007669"/>
    <property type="project" value="UniProtKB-KW"/>
</dbReference>
<dbReference type="Gene3D" id="3.20.20.190">
    <property type="entry name" value="Phosphatidylinositol (PI) phosphodiesterase"/>
    <property type="match status" value="1"/>
</dbReference>
<evidence type="ECO:0000313" key="9">
    <source>
        <dbReference type="Proteomes" id="UP000013827"/>
    </source>
</evidence>
<accession>A0A0D3KHW4</accession>
<organism evidence="8 9">
    <name type="scientific">Emiliania huxleyi (strain CCMP1516)</name>
    <dbReference type="NCBI Taxonomy" id="280463"/>
    <lineage>
        <taxon>Eukaryota</taxon>
        <taxon>Haptista</taxon>
        <taxon>Haptophyta</taxon>
        <taxon>Prymnesiophyceae</taxon>
        <taxon>Isochrysidales</taxon>
        <taxon>Noelaerhabdaceae</taxon>
        <taxon>Emiliania</taxon>
    </lineage>
</organism>
<dbReference type="InterPro" id="IPR030395">
    <property type="entry name" value="GP_PDE_dom"/>
</dbReference>
<dbReference type="PROSITE" id="PS51704">
    <property type="entry name" value="GP_PDE"/>
    <property type="match status" value="1"/>
</dbReference>
<dbReference type="RefSeq" id="XP_005787778.1">
    <property type="nucleotide sequence ID" value="XM_005787721.1"/>
</dbReference>
<dbReference type="PANTHER" id="PTHR43620:SF7">
    <property type="entry name" value="GLYCEROPHOSPHODIESTER PHOSPHODIESTERASE GDPD5-RELATED"/>
    <property type="match status" value="1"/>
</dbReference>
<protein>
    <recommendedName>
        <fullName evidence="2">glycerophosphodiester phosphodiesterase</fullName>
        <ecNumber evidence="2">3.1.4.46</ecNumber>
    </recommendedName>
</protein>
<dbReference type="InterPro" id="IPR017946">
    <property type="entry name" value="PLC-like_Pdiesterase_TIM-brl"/>
</dbReference>
<dbReference type="Pfam" id="PF03009">
    <property type="entry name" value="GDPD"/>
    <property type="match status" value="1"/>
</dbReference>
<evidence type="ECO:0000259" key="7">
    <source>
        <dbReference type="PROSITE" id="PS51704"/>
    </source>
</evidence>
<evidence type="ECO:0000256" key="1">
    <source>
        <dbReference type="ARBA" id="ARBA00007277"/>
    </source>
</evidence>
<dbReference type="SUPFAM" id="SSF51695">
    <property type="entry name" value="PLC-like phosphodiesterases"/>
    <property type="match status" value="1"/>
</dbReference>
<keyword evidence="3" id="KW-0732">Signal</keyword>
<dbReference type="EC" id="3.1.4.46" evidence="2"/>
<evidence type="ECO:0000256" key="5">
    <source>
        <dbReference type="ARBA" id="ARBA00022801"/>
    </source>
</evidence>
<keyword evidence="4" id="KW-0319">Glycerol metabolism</keyword>
<evidence type="ECO:0000256" key="2">
    <source>
        <dbReference type="ARBA" id="ARBA00012247"/>
    </source>
</evidence>
<dbReference type="OMA" id="GGWYYQS"/>
<sequence length="452" mass="48321">MPAALLTSLALGQMVASGGDFLTRNGFATLGPRPEFLVATMRSSSTIKHDLEQCLKQPPSFFEQHTFSIGHRGACMQFPEHTAESYVAAAATGAGIIECDVAVTKDGELVCRHSQCDLHTTTNILLTSLADKCTEPFKPADPDSGTGASAKCCTSDITLAEYKTLCGKMDGMDSTATTADEYVKGTAAWRTDLYSTCGTVVSHAESVELIKSHGALFTPELKAYTPGVGMPAYNTIRQKLMDEYTSAGVAPSDVWLQSFVEQDVMYWLAASPAGFGPQAVMLDNNYTDGTAGGLIDAFDRLSSAGVKILAPPMQMLVKVEAGEYLPSNYAMAAKAKGFELITWTLERSGPLVSGGGWYYGTSNDHTKVDGDMLDLTHTLATKVGVLGIFSDWPATTTFYANCMLKPRISIGEACDPLRPACASGLACLPKPHSRRKLMFASTDKCAADYTCM</sequence>
<proteinExistence type="inferred from homology"/>
<reference evidence="8" key="2">
    <citation type="submission" date="2024-10" db="UniProtKB">
        <authorList>
            <consortium name="EnsemblProtists"/>
        </authorList>
    </citation>
    <scope>IDENTIFICATION</scope>
</reference>
<dbReference type="GO" id="GO:0006629">
    <property type="term" value="P:lipid metabolic process"/>
    <property type="evidence" value="ECO:0007669"/>
    <property type="project" value="InterPro"/>
</dbReference>
<evidence type="ECO:0000313" key="8">
    <source>
        <dbReference type="EnsemblProtists" id="EOD35349"/>
    </source>
</evidence>
<evidence type="ECO:0000256" key="6">
    <source>
        <dbReference type="ARBA" id="ARBA00047512"/>
    </source>
</evidence>
<dbReference type="Proteomes" id="UP000013827">
    <property type="component" value="Unassembled WGS sequence"/>
</dbReference>
<dbReference type="HOGENOM" id="CLU_036449_0_0_1"/>
<dbReference type="eggNOG" id="ENOG502QW99">
    <property type="taxonomic scope" value="Eukaryota"/>
</dbReference>
<dbReference type="GO" id="GO:0008889">
    <property type="term" value="F:glycerophosphodiester phosphodiesterase activity"/>
    <property type="evidence" value="ECO:0007669"/>
    <property type="project" value="UniProtKB-EC"/>
</dbReference>
<keyword evidence="9" id="KW-1185">Reference proteome</keyword>
<comment type="similarity">
    <text evidence="1">Belongs to the glycerophosphoryl diester phosphodiesterase family.</text>
</comment>
<dbReference type="PaxDb" id="2903-EOD35349"/>
<feature type="domain" description="GP-PDE" evidence="7">
    <location>
        <begin position="66"/>
        <end position="356"/>
    </location>
</feature>
<dbReference type="EnsemblProtists" id="EOD35349">
    <property type="protein sequence ID" value="EOD35349"/>
    <property type="gene ID" value="EMIHUDRAFT_433779"/>
</dbReference>
<dbReference type="PANTHER" id="PTHR43620">
    <property type="entry name" value="GLYCEROPHOSPHORYL DIESTER PHOSPHODIESTERASE"/>
    <property type="match status" value="1"/>
</dbReference>
<evidence type="ECO:0000256" key="4">
    <source>
        <dbReference type="ARBA" id="ARBA00022798"/>
    </source>
</evidence>
<evidence type="ECO:0000256" key="3">
    <source>
        <dbReference type="ARBA" id="ARBA00022729"/>
    </source>
</evidence>
<dbReference type="STRING" id="2903.R1FPK6"/>
<dbReference type="KEGG" id="ehx:EMIHUDRAFT_433779"/>
<keyword evidence="5" id="KW-0378">Hydrolase</keyword>
<comment type="catalytic activity">
    <reaction evidence="6">
        <text>a sn-glycero-3-phosphodiester + H2O = an alcohol + sn-glycerol 3-phosphate + H(+)</text>
        <dbReference type="Rhea" id="RHEA:12969"/>
        <dbReference type="ChEBI" id="CHEBI:15377"/>
        <dbReference type="ChEBI" id="CHEBI:15378"/>
        <dbReference type="ChEBI" id="CHEBI:30879"/>
        <dbReference type="ChEBI" id="CHEBI:57597"/>
        <dbReference type="ChEBI" id="CHEBI:83408"/>
        <dbReference type="EC" id="3.1.4.46"/>
    </reaction>
</comment>
<name>A0A0D3KHW4_EMIH1</name>
<dbReference type="AlphaFoldDB" id="A0A0D3KHW4"/>
<dbReference type="GeneID" id="17280619"/>